<dbReference type="PANTHER" id="PTHR33377">
    <property type="entry name" value="OS10G0134700 PROTEIN-RELATED"/>
    <property type="match status" value="1"/>
</dbReference>
<dbReference type="EMBL" id="CAJGYO010000009">
    <property type="protein sequence ID" value="CAD6253335.1"/>
    <property type="molecule type" value="Genomic_DNA"/>
</dbReference>
<dbReference type="InterPro" id="IPR013181">
    <property type="entry name" value="DUF1719"/>
</dbReference>
<sequence>MAHIKLEAALETSNKWNITSVPLLHWQSKLKCRQRLQEEEEVKQGLQSSSFPKRVAHTALSFVSSKFSSGNDDKLRGSTTFWRFERFADGASEFLSLWLSESTDIVGVVVRCLQLFIPYLSSTAETVKTKLTQMPMQDLCWVFDAYSVYGCDEQQNSLHTMCSKWFRPNPFCCQQQNHCHLGEITMPKAVDCLSRNVEATSYQMSCKSKHGSAYLRVEKTSWRATTRKDKVGKRCKQRQDKKVPVQGWTGANRQPILQQVCLINLNGSRDVGRLEPLLRSAAAISYQMLWKSKHCGAYLQVEKISWRLTTGRGLGGKRYKQQQGKKDTVIDWVQKEKRLPLPLLFKNNPCVHHCPIMLISSQYHRSLARKIKSCSMFNA</sequence>
<evidence type="ECO:0000313" key="1">
    <source>
        <dbReference type="EMBL" id="CAD6253335.1"/>
    </source>
</evidence>
<protein>
    <submittedName>
        <fullName evidence="1">Uncharacterized protein</fullName>
    </submittedName>
</protein>
<dbReference type="PANTHER" id="PTHR33377:SF62">
    <property type="entry name" value="OS10G0133166 PROTEIN"/>
    <property type="match status" value="1"/>
</dbReference>
<dbReference type="SMART" id="SM01157">
    <property type="entry name" value="DUF1719"/>
    <property type="match status" value="1"/>
</dbReference>
<reference evidence="1" key="1">
    <citation type="submission" date="2020-10" db="EMBL/GenBank/DDBJ databases">
        <authorList>
            <person name="Han B."/>
            <person name="Lu T."/>
            <person name="Zhao Q."/>
            <person name="Huang X."/>
            <person name="Zhao Y."/>
        </authorList>
    </citation>
    <scope>NUCLEOTIDE SEQUENCE</scope>
</reference>
<accession>A0A811Q313</accession>
<evidence type="ECO:0000313" key="2">
    <source>
        <dbReference type="Proteomes" id="UP000604825"/>
    </source>
</evidence>
<dbReference type="AlphaFoldDB" id="A0A811Q313"/>
<dbReference type="Pfam" id="PF08224">
    <property type="entry name" value="DUF1719"/>
    <property type="match status" value="1"/>
</dbReference>
<dbReference type="Proteomes" id="UP000604825">
    <property type="component" value="Unassembled WGS sequence"/>
</dbReference>
<organism evidence="1 2">
    <name type="scientific">Miscanthus lutarioriparius</name>
    <dbReference type="NCBI Taxonomy" id="422564"/>
    <lineage>
        <taxon>Eukaryota</taxon>
        <taxon>Viridiplantae</taxon>
        <taxon>Streptophyta</taxon>
        <taxon>Embryophyta</taxon>
        <taxon>Tracheophyta</taxon>
        <taxon>Spermatophyta</taxon>
        <taxon>Magnoliopsida</taxon>
        <taxon>Liliopsida</taxon>
        <taxon>Poales</taxon>
        <taxon>Poaceae</taxon>
        <taxon>PACMAD clade</taxon>
        <taxon>Panicoideae</taxon>
        <taxon>Andropogonodae</taxon>
        <taxon>Andropogoneae</taxon>
        <taxon>Saccharinae</taxon>
        <taxon>Miscanthus</taxon>
    </lineage>
</organism>
<comment type="caution">
    <text evidence="1">The sequence shown here is derived from an EMBL/GenBank/DDBJ whole genome shotgun (WGS) entry which is preliminary data.</text>
</comment>
<name>A0A811Q313_9POAL</name>
<gene>
    <name evidence="1" type="ORF">NCGR_LOCUS36964</name>
</gene>
<proteinExistence type="predicted"/>
<keyword evidence="2" id="KW-1185">Reference proteome</keyword>